<name>B0WU91_CULQU</name>
<dbReference type="GO" id="GO:0008146">
    <property type="term" value="F:sulfotransferase activity"/>
    <property type="evidence" value="ECO:0007669"/>
    <property type="project" value="InterPro"/>
</dbReference>
<reference evidence="4" key="1">
    <citation type="submission" date="2007-03" db="EMBL/GenBank/DDBJ databases">
        <title>Annotation of Culex pipiens quinquefasciatus.</title>
        <authorList>
            <consortium name="The Broad Institute Genome Sequencing Platform"/>
            <person name="Atkinson P.W."/>
            <person name="Hemingway J."/>
            <person name="Christensen B.M."/>
            <person name="Higgs S."/>
            <person name="Kodira C."/>
            <person name="Hannick L."/>
            <person name="Megy K."/>
            <person name="O'Leary S."/>
            <person name="Pearson M."/>
            <person name="Haas B.J."/>
            <person name="Mauceli E."/>
            <person name="Wortman J.R."/>
            <person name="Lee N.H."/>
            <person name="Guigo R."/>
            <person name="Stanke M."/>
            <person name="Alvarado L."/>
            <person name="Amedeo P."/>
            <person name="Antoine C.H."/>
            <person name="Arensburger P."/>
            <person name="Bidwell S.L."/>
            <person name="Crawford M."/>
            <person name="Camaro F."/>
            <person name="Devon K."/>
            <person name="Engels R."/>
            <person name="Hammond M."/>
            <person name="Howarth C."/>
            <person name="Koehrsen M."/>
            <person name="Lawson D."/>
            <person name="Montgomery P."/>
            <person name="Nene V."/>
            <person name="Nusbaum C."/>
            <person name="Puiu D."/>
            <person name="Romero-Severson J."/>
            <person name="Severson D.W."/>
            <person name="Shumway M."/>
            <person name="Sisk P."/>
            <person name="Stolte C."/>
            <person name="Zeng Q."/>
            <person name="Eisenstadt E."/>
            <person name="Fraser-Liggett C."/>
            <person name="Strausberg R."/>
            <person name="Galagan J."/>
            <person name="Birren B."/>
            <person name="Collins F.H."/>
        </authorList>
    </citation>
    <scope>NUCLEOTIDE SEQUENCE [LARGE SCALE GENOMIC DNA]</scope>
    <source>
        <strain evidence="4">JHB</strain>
    </source>
</reference>
<dbReference type="OrthoDB" id="205623at2759"/>
<dbReference type="STRING" id="7176.B0WU91"/>
<protein>
    <submittedName>
        <fullName evidence="4 5">Cytosolic sulfotransferase 2</fullName>
    </submittedName>
</protein>
<evidence type="ECO:0000259" key="3">
    <source>
        <dbReference type="Pfam" id="PF00685"/>
    </source>
</evidence>
<dbReference type="Proteomes" id="UP000002320">
    <property type="component" value="Unassembled WGS sequence"/>
</dbReference>
<keyword evidence="2 4" id="KW-0808">Transferase</keyword>
<dbReference type="InParanoid" id="B0WU91"/>
<gene>
    <name evidence="5" type="primary">6043281</name>
    <name evidence="4" type="ORF">CpipJ_CPIJ011003</name>
</gene>
<dbReference type="PANTHER" id="PTHR11783">
    <property type="entry name" value="SULFOTRANSFERASE SULT"/>
    <property type="match status" value="1"/>
</dbReference>
<sequence>MHHYRHLHGFQGSQQDYLDGILADKLIWCPQIKHATEFWRIMENHRDHVLFLHFEDMKRNLAEVIRKNLVEVCLDDLSVNPPGDPSWTPVHCVMPARYCKFAERIRNFTVYEDDVWIVTFPKAGTTWTQEMVWLIAHDLDYETATRVHLTERSIFLELNTFFTDLKVPDTISLVEQMPRPRHIKSHLPLALLPKQLWIVKPKIVYTARNPKDVTTSYMHHYRHLHGFQGSQQDFQDAILADRLNWCPQVKHATEFWRLAENHRDHVLFLHFEDMKRNMREVLEKVGDFFGKSLSSGQVERLEKHLSFEVMKDNKFANNQNLVSYLNEAMGRKIPDFRFMRKGQIGSYKEELPEDYVNKLKLIDDNIAKVKQDKFNP</sequence>
<dbReference type="EnsemblMetazoa" id="CPIJ011003-RA">
    <property type="protein sequence ID" value="CPIJ011003-PA"/>
    <property type="gene ID" value="CPIJ011003"/>
</dbReference>
<dbReference type="Gene3D" id="3.40.50.300">
    <property type="entry name" value="P-loop containing nucleotide triphosphate hydrolases"/>
    <property type="match status" value="2"/>
</dbReference>
<evidence type="ECO:0000313" key="6">
    <source>
        <dbReference type="Proteomes" id="UP000002320"/>
    </source>
</evidence>
<reference evidence="5" key="2">
    <citation type="submission" date="2020-05" db="UniProtKB">
        <authorList>
            <consortium name="EnsemblMetazoa"/>
        </authorList>
    </citation>
    <scope>IDENTIFICATION</scope>
    <source>
        <strain evidence="5">JHB</strain>
    </source>
</reference>
<organism>
    <name type="scientific">Culex quinquefasciatus</name>
    <name type="common">Southern house mosquito</name>
    <name type="synonym">Culex pungens</name>
    <dbReference type="NCBI Taxonomy" id="7176"/>
    <lineage>
        <taxon>Eukaryota</taxon>
        <taxon>Metazoa</taxon>
        <taxon>Ecdysozoa</taxon>
        <taxon>Arthropoda</taxon>
        <taxon>Hexapoda</taxon>
        <taxon>Insecta</taxon>
        <taxon>Pterygota</taxon>
        <taxon>Neoptera</taxon>
        <taxon>Endopterygota</taxon>
        <taxon>Diptera</taxon>
        <taxon>Nematocera</taxon>
        <taxon>Culicoidea</taxon>
        <taxon>Culicidae</taxon>
        <taxon>Culicinae</taxon>
        <taxon>Culicini</taxon>
        <taxon>Culex</taxon>
        <taxon>Culex</taxon>
    </lineage>
</organism>
<feature type="domain" description="Sulfotransferase" evidence="3">
    <location>
        <begin position="2"/>
        <end position="67"/>
    </location>
</feature>
<comment type="similarity">
    <text evidence="1">Belongs to the sulfotransferase 1 family.</text>
</comment>
<dbReference type="Pfam" id="PF00685">
    <property type="entry name" value="Sulfotransfer_1"/>
    <property type="match status" value="2"/>
</dbReference>
<dbReference type="VEuPathDB" id="VectorBase:CQUJHB008705"/>
<keyword evidence="6" id="KW-1185">Reference proteome</keyword>
<evidence type="ECO:0000313" key="4">
    <source>
        <dbReference type="EMBL" id="EDS34862.1"/>
    </source>
</evidence>
<dbReference type="AlphaFoldDB" id="B0WU91"/>
<dbReference type="OMA" id="HATEFWR"/>
<dbReference type="EMBL" id="DS232102">
    <property type="protein sequence ID" value="EDS34862.1"/>
    <property type="molecule type" value="Genomic_DNA"/>
</dbReference>
<accession>B0WU91</accession>
<dbReference type="KEGG" id="cqu:CpipJ_CPIJ011003"/>
<evidence type="ECO:0000256" key="2">
    <source>
        <dbReference type="ARBA" id="ARBA00022679"/>
    </source>
</evidence>
<evidence type="ECO:0000313" key="5">
    <source>
        <dbReference type="EnsemblMetazoa" id="CPIJ011003-PA"/>
    </source>
</evidence>
<dbReference type="VEuPathDB" id="VectorBase:CPIJ011003"/>
<dbReference type="SUPFAM" id="SSF52540">
    <property type="entry name" value="P-loop containing nucleoside triphosphate hydrolases"/>
    <property type="match status" value="2"/>
</dbReference>
<dbReference type="InterPro" id="IPR027417">
    <property type="entry name" value="P-loop_NTPase"/>
</dbReference>
<evidence type="ECO:0000256" key="1">
    <source>
        <dbReference type="ARBA" id="ARBA00005771"/>
    </source>
</evidence>
<dbReference type="InterPro" id="IPR000863">
    <property type="entry name" value="Sulfotransferase_dom"/>
</dbReference>
<proteinExistence type="inferred from homology"/>
<dbReference type="HOGENOM" id="CLU_027239_1_1_1"/>
<dbReference type="eggNOG" id="KOG1584">
    <property type="taxonomic scope" value="Eukaryota"/>
</dbReference>
<feature type="domain" description="Sulfotransferase" evidence="3">
    <location>
        <begin position="113"/>
        <end position="360"/>
    </location>
</feature>